<evidence type="ECO:0000256" key="5">
    <source>
        <dbReference type="ARBA" id="ARBA00022691"/>
    </source>
</evidence>
<dbReference type="EMBL" id="CP092471">
    <property type="protein sequence ID" value="UVI39978.1"/>
    <property type="molecule type" value="Genomic_DNA"/>
</dbReference>
<dbReference type="RefSeq" id="WP_265559837.1">
    <property type="nucleotide sequence ID" value="NZ_CP092471.1"/>
</dbReference>
<dbReference type="EC" id="2.1.1.170" evidence="6"/>
<dbReference type="GO" id="GO:0032259">
    <property type="term" value="P:methylation"/>
    <property type="evidence" value="ECO:0007669"/>
    <property type="project" value="UniProtKB-KW"/>
</dbReference>
<evidence type="ECO:0000313" key="8">
    <source>
        <dbReference type="Proteomes" id="UP001065265"/>
    </source>
</evidence>
<dbReference type="SUPFAM" id="SSF53335">
    <property type="entry name" value="S-adenosyl-L-methionine-dependent methyltransferases"/>
    <property type="match status" value="1"/>
</dbReference>
<organism evidence="7 8">
    <name type="scientific">Qipengyuania spongiae</name>
    <dbReference type="NCBI Taxonomy" id="2909673"/>
    <lineage>
        <taxon>Bacteria</taxon>
        <taxon>Pseudomonadati</taxon>
        <taxon>Pseudomonadota</taxon>
        <taxon>Alphaproteobacteria</taxon>
        <taxon>Sphingomonadales</taxon>
        <taxon>Erythrobacteraceae</taxon>
        <taxon>Qipengyuania</taxon>
    </lineage>
</organism>
<dbReference type="InterPro" id="IPR029063">
    <property type="entry name" value="SAM-dependent_MTases_sf"/>
</dbReference>
<comment type="subcellular location">
    <subcellularLocation>
        <location evidence="6">Cytoplasm</location>
    </subcellularLocation>
</comment>
<feature type="binding site" evidence="6">
    <location>
        <begin position="126"/>
        <end position="127"/>
    </location>
    <ligand>
        <name>S-adenosyl-L-methionine</name>
        <dbReference type="ChEBI" id="CHEBI:59789"/>
    </ligand>
</feature>
<evidence type="ECO:0000256" key="1">
    <source>
        <dbReference type="ARBA" id="ARBA00022490"/>
    </source>
</evidence>
<keyword evidence="4 6" id="KW-0808">Transferase</keyword>
<accession>A0ABY5T3S2</accession>
<dbReference type="Proteomes" id="UP001065265">
    <property type="component" value="Chromosome"/>
</dbReference>
<comment type="function">
    <text evidence="6">Specifically methylates the N7 position of guanine in position 527 of 16S rRNA.</text>
</comment>
<keyword evidence="2 6" id="KW-0698">rRNA processing</keyword>
<evidence type="ECO:0000313" key="7">
    <source>
        <dbReference type="EMBL" id="UVI39978.1"/>
    </source>
</evidence>
<proteinExistence type="inferred from homology"/>
<dbReference type="GO" id="GO:0008168">
    <property type="term" value="F:methyltransferase activity"/>
    <property type="evidence" value="ECO:0007669"/>
    <property type="project" value="UniProtKB-KW"/>
</dbReference>
<feature type="binding site" evidence="6">
    <location>
        <position position="140"/>
    </location>
    <ligand>
        <name>S-adenosyl-L-methionine</name>
        <dbReference type="ChEBI" id="CHEBI:59789"/>
    </ligand>
</feature>
<name>A0ABY5T3S2_9SPHN</name>
<dbReference type="PANTHER" id="PTHR31760">
    <property type="entry name" value="S-ADENOSYL-L-METHIONINE-DEPENDENT METHYLTRANSFERASES SUPERFAMILY PROTEIN"/>
    <property type="match status" value="1"/>
</dbReference>
<comment type="caution">
    <text evidence="6">Lacks conserved residue(s) required for the propagation of feature annotation.</text>
</comment>
<feature type="binding site" evidence="6">
    <location>
        <position position="80"/>
    </location>
    <ligand>
        <name>S-adenosyl-L-methionine</name>
        <dbReference type="ChEBI" id="CHEBI:59789"/>
    </ligand>
</feature>
<dbReference type="Pfam" id="PF02527">
    <property type="entry name" value="GidB"/>
    <property type="match status" value="1"/>
</dbReference>
<dbReference type="PANTHER" id="PTHR31760:SF0">
    <property type="entry name" value="S-ADENOSYL-L-METHIONINE-DEPENDENT METHYLTRANSFERASES SUPERFAMILY PROTEIN"/>
    <property type="match status" value="1"/>
</dbReference>
<gene>
    <name evidence="6 7" type="primary">rsmG</name>
    <name evidence="7" type="ORF">L1F33_03195</name>
</gene>
<comment type="similarity">
    <text evidence="6">Belongs to the methyltransferase superfamily. RNA methyltransferase RsmG family.</text>
</comment>
<comment type="catalytic activity">
    <reaction evidence="6">
        <text>guanosine(527) in 16S rRNA + S-adenosyl-L-methionine = N(7)-methylguanosine(527) in 16S rRNA + S-adenosyl-L-homocysteine</text>
        <dbReference type="Rhea" id="RHEA:42732"/>
        <dbReference type="Rhea" id="RHEA-COMP:10209"/>
        <dbReference type="Rhea" id="RHEA-COMP:10210"/>
        <dbReference type="ChEBI" id="CHEBI:57856"/>
        <dbReference type="ChEBI" id="CHEBI:59789"/>
        <dbReference type="ChEBI" id="CHEBI:74269"/>
        <dbReference type="ChEBI" id="CHEBI:74480"/>
        <dbReference type="EC" id="2.1.1.170"/>
    </reaction>
</comment>
<reference evidence="7" key="1">
    <citation type="submission" date="2022-02" db="EMBL/GenBank/DDBJ databases">
        <title>Qipengyuania spongiae sp. nov., isolated from marine sponge.</title>
        <authorList>
            <person name="Li Z."/>
            <person name="Zhang M."/>
        </authorList>
    </citation>
    <scope>NUCLEOTIDE SEQUENCE</scope>
    <source>
        <strain evidence="7">PHS-Z21</strain>
    </source>
</reference>
<dbReference type="NCBIfam" id="TIGR00138">
    <property type="entry name" value="rsmG_gidB"/>
    <property type="match status" value="1"/>
</dbReference>
<keyword evidence="5 6" id="KW-0949">S-adenosyl-L-methionine</keyword>
<evidence type="ECO:0000256" key="6">
    <source>
        <dbReference type="HAMAP-Rule" id="MF_00074"/>
    </source>
</evidence>
<dbReference type="HAMAP" id="MF_00074">
    <property type="entry name" value="16SrRNA_methyltr_G"/>
    <property type="match status" value="1"/>
</dbReference>
<dbReference type="Gene3D" id="3.40.50.150">
    <property type="entry name" value="Vaccinia Virus protein VP39"/>
    <property type="match status" value="1"/>
</dbReference>
<keyword evidence="1 6" id="KW-0963">Cytoplasm</keyword>
<evidence type="ECO:0000256" key="4">
    <source>
        <dbReference type="ARBA" id="ARBA00022679"/>
    </source>
</evidence>
<dbReference type="InterPro" id="IPR003682">
    <property type="entry name" value="rRNA_ssu_MeTfrase_G"/>
</dbReference>
<evidence type="ECO:0000256" key="3">
    <source>
        <dbReference type="ARBA" id="ARBA00022603"/>
    </source>
</evidence>
<keyword evidence="3 6" id="KW-0489">Methyltransferase</keyword>
<keyword evidence="8" id="KW-1185">Reference proteome</keyword>
<protein>
    <recommendedName>
        <fullName evidence="6">Ribosomal RNA small subunit methyltransferase G</fullName>
        <ecNumber evidence="6">2.1.1.170</ecNumber>
    </recommendedName>
    <alternativeName>
        <fullName evidence="6">16S rRNA 7-methylguanosine methyltransferase</fullName>
        <shortName evidence="6">16S rRNA m7G methyltransferase</shortName>
    </alternativeName>
</protein>
<sequence length="208" mass="23124">MIADEKQAKAYLREYADDSAMSRLSKLEVALREENDAQNLVSNNSLHEMWKRHFVDSAQLLKHLPVQIGSILDLGSGAGFPGLIIALLRPETPVTLVESRAKRIEWLKYAVQLMELKNCAVEGARVELVGTHPYGVITARAFAPLLKLLKLSARFSTSETVWVLPKGKSAAQEIRNLPPRLRRMFHVEQSVTSDDAGIIVGKGKVERA</sequence>
<feature type="binding site" evidence="6">
    <location>
        <position position="75"/>
    </location>
    <ligand>
        <name>S-adenosyl-L-methionine</name>
        <dbReference type="ChEBI" id="CHEBI:59789"/>
    </ligand>
</feature>
<evidence type="ECO:0000256" key="2">
    <source>
        <dbReference type="ARBA" id="ARBA00022552"/>
    </source>
</evidence>